<evidence type="ECO:0000256" key="7">
    <source>
        <dbReference type="ARBA" id="ARBA00022989"/>
    </source>
</evidence>
<dbReference type="GO" id="GO:0012505">
    <property type="term" value="C:endomembrane system"/>
    <property type="evidence" value="ECO:0007669"/>
    <property type="project" value="UniProtKB-SubCell"/>
</dbReference>
<evidence type="ECO:0000256" key="12">
    <source>
        <dbReference type="ARBA" id="ARBA00037847"/>
    </source>
</evidence>
<accession>A0A1F7UV76</accession>
<keyword evidence="9 13" id="KW-0472">Membrane</keyword>
<evidence type="ECO:0000256" key="13">
    <source>
        <dbReference type="HAMAP-Rule" id="MF_01398"/>
    </source>
</evidence>
<organism evidence="16 17">
    <name type="scientific">Candidatus Uhrbacteria bacterium RIFCSPLOWO2_01_FULL_47_25</name>
    <dbReference type="NCBI Taxonomy" id="1802402"/>
    <lineage>
        <taxon>Bacteria</taxon>
        <taxon>Candidatus Uhriibacteriota</taxon>
    </lineage>
</organism>
<dbReference type="NCBIfam" id="TIGR01144">
    <property type="entry name" value="ATP_synt_b"/>
    <property type="match status" value="1"/>
</dbReference>
<comment type="subunit">
    <text evidence="13">F-type ATPases have 2 components, F(1) - the catalytic core - and F(0) - the membrane proton channel. F(1) has five subunits: alpha(3), beta(3), gamma(1), delta(1), epsilon(1). F(0) has three main subunits: a(1), b(2) and c(10-14). The alpha and beta chains form an alternating ring which encloses part of the gamma chain. F(1) is attached to F(0) by a central stalk formed by the gamma and epsilon chains, while a peripheral stalk is formed by the delta and b chains.</text>
</comment>
<evidence type="ECO:0000256" key="15">
    <source>
        <dbReference type="SAM" id="Coils"/>
    </source>
</evidence>
<evidence type="ECO:0000256" key="2">
    <source>
        <dbReference type="ARBA" id="ARBA00022448"/>
    </source>
</evidence>
<dbReference type="Proteomes" id="UP000176846">
    <property type="component" value="Unassembled WGS sequence"/>
</dbReference>
<evidence type="ECO:0000256" key="1">
    <source>
        <dbReference type="ARBA" id="ARBA00005513"/>
    </source>
</evidence>
<protein>
    <recommendedName>
        <fullName evidence="13">ATP synthase subunit b</fullName>
    </recommendedName>
    <alternativeName>
        <fullName evidence="13">ATP synthase F(0) sector subunit b</fullName>
    </alternativeName>
    <alternativeName>
        <fullName evidence="13">ATPase subunit I</fullName>
    </alternativeName>
    <alternativeName>
        <fullName evidence="13">F-type ATPase subunit b</fullName>
        <shortName evidence="13">F-ATPase subunit b</shortName>
    </alternativeName>
</protein>
<dbReference type="AlphaFoldDB" id="A0A1F7UV76"/>
<dbReference type="Pfam" id="PF00430">
    <property type="entry name" value="ATP-synt_B"/>
    <property type="match status" value="1"/>
</dbReference>
<comment type="function">
    <text evidence="11 13">F(1)F(0) ATP synthase produces ATP from ADP in the presence of a proton or sodium gradient. F-type ATPases consist of two structural domains, F(1) containing the extramembraneous catalytic core and F(0) containing the membrane proton channel, linked together by a central stalk and a peripheral stalk. During catalysis, ATP synthesis in the catalytic domain of F(1) is coupled via a rotary mechanism of the central stalk subunits to proton translocation.</text>
</comment>
<dbReference type="PANTHER" id="PTHR33445:SF1">
    <property type="entry name" value="ATP SYNTHASE SUBUNIT B"/>
    <property type="match status" value="1"/>
</dbReference>
<evidence type="ECO:0000256" key="4">
    <source>
        <dbReference type="ARBA" id="ARBA00022547"/>
    </source>
</evidence>
<comment type="caution">
    <text evidence="16">The sequence shown here is derived from an EMBL/GenBank/DDBJ whole genome shotgun (WGS) entry which is preliminary data.</text>
</comment>
<comment type="subcellular location">
    <subcellularLocation>
        <location evidence="13">Cell membrane</location>
        <topology evidence="13">Single-pass membrane protein</topology>
    </subcellularLocation>
    <subcellularLocation>
        <location evidence="12">Endomembrane system</location>
        <topology evidence="12">Single-pass membrane protein</topology>
    </subcellularLocation>
</comment>
<keyword evidence="10 13" id="KW-0066">ATP synthesis</keyword>
<dbReference type="GO" id="GO:0046961">
    <property type="term" value="F:proton-transporting ATPase activity, rotational mechanism"/>
    <property type="evidence" value="ECO:0007669"/>
    <property type="project" value="TreeGrafter"/>
</dbReference>
<dbReference type="GO" id="GO:0046933">
    <property type="term" value="F:proton-transporting ATP synthase activity, rotational mechanism"/>
    <property type="evidence" value="ECO:0007669"/>
    <property type="project" value="UniProtKB-UniRule"/>
</dbReference>
<comment type="function">
    <text evidence="13">Component of the F(0) channel, it forms part of the peripheral stalk, linking F(1) to F(0).</text>
</comment>
<keyword evidence="4 13" id="KW-0138">CF(0)</keyword>
<evidence type="ECO:0000256" key="14">
    <source>
        <dbReference type="RuleBase" id="RU003848"/>
    </source>
</evidence>
<dbReference type="HAMAP" id="MF_01398">
    <property type="entry name" value="ATP_synth_b_bprime"/>
    <property type="match status" value="1"/>
</dbReference>
<gene>
    <name evidence="13" type="primary">atpF</name>
    <name evidence="16" type="ORF">A2936_01360</name>
</gene>
<dbReference type="GO" id="GO:0045259">
    <property type="term" value="C:proton-transporting ATP synthase complex"/>
    <property type="evidence" value="ECO:0007669"/>
    <property type="project" value="UniProtKB-KW"/>
</dbReference>
<evidence type="ECO:0000256" key="10">
    <source>
        <dbReference type="ARBA" id="ARBA00023310"/>
    </source>
</evidence>
<dbReference type="Gene3D" id="6.10.250.1580">
    <property type="match status" value="1"/>
</dbReference>
<evidence type="ECO:0000313" key="17">
    <source>
        <dbReference type="Proteomes" id="UP000176846"/>
    </source>
</evidence>
<evidence type="ECO:0000313" key="16">
    <source>
        <dbReference type="EMBL" id="OGL82193.1"/>
    </source>
</evidence>
<feature type="transmembrane region" description="Helical" evidence="13">
    <location>
        <begin position="33"/>
        <end position="53"/>
    </location>
</feature>
<dbReference type="InterPro" id="IPR002146">
    <property type="entry name" value="ATP_synth_b/b'su_bac/chlpt"/>
</dbReference>
<dbReference type="InterPro" id="IPR005864">
    <property type="entry name" value="ATP_synth_F0_bsu_bac"/>
</dbReference>
<keyword evidence="15" id="KW-0175">Coiled coil</keyword>
<dbReference type="EMBL" id="MGEK01000023">
    <property type="protein sequence ID" value="OGL82193.1"/>
    <property type="molecule type" value="Genomic_DNA"/>
</dbReference>
<keyword evidence="2 13" id="KW-0813">Transport</keyword>
<dbReference type="GO" id="GO:0005886">
    <property type="term" value="C:plasma membrane"/>
    <property type="evidence" value="ECO:0007669"/>
    <property type="project" value="UniProtKB-SubCell"/>
</dbReference>
<evidence type="ECO:0000256" key="9">
    <source>
        <dbReference type="ARBA" id="ARBA00023136"/>
    </source>
</evidence>
<evidence type="ECO:0000256" key="3">
    <source>
        <dbReference type="ARBA" id="ARBA00022475"/>
    </source>
</evidence>
<proteinExistence type="inferred from homology"/>
<dbReference type="InterPro" id="IPR050059">
    <property type="entry name" value="ATP_synthase_B_chain"/>
</dbReference>
<keyword evidence="6 13" id="KW-0375">Hydrogen ion transport</keyword>
<comment type="similarity">
    <text evidence="1 13 14">Belongs to the ATPase B chain family.</text>
</comment>
<feature type="coiled-coil region" evidence="15">
    <location>
        <begin position="67"/>
        <end position="149"/>
    </location>
</feature>
<keyword evidence="8 13" id="KW-0406">Ion transport</keyword>
<keyword evidence="5 13" id="KW-0812">Transmembrane</keyword>
<dbReference type="PANTHER" id="PTHR33445">
    <property type="entry name" value="ATP SYNTHASE SUBUNIT B', CHLOROPLASTIC"/>
    <property type="match status" value="1"/>
</dbReference>
<sequence>MGIITVALAVETAAETPAGLAGVAATLGLNGKLFLAQLINFGLLVLILWRLLYKPLVQFMEERSKRIVEGLDNAKRYDEKLKELESERQNVLVKADREAQKILAVADDEAKRIGAEAKIAIDRTAAETIARANREIEQAKKEMISDIRRQAADLVVLAAEKVIHERLDEPTDRRLIDQALKEVG</sequence>
<reference evidence="16 17" key="1">
    <citation type="journal article" date="2016" name="Nat. Commun.">
        <title>Thousands of microbial genomes shed light on interconnected biogeochemical processes in an aquifer system.</title>
        <authorList>
            <person name="Anantharaman K."/>
            <person name="Brown C.T."/>
            <person name="Hug L.A."/>
            <person name="Sharon I."/>
            <person name="Castelle C.J."/>
            <person name="Probst A.J."/>
            <person name="Thomas B.C."/>
            <person name="Singh A."/>
            <person name="Wilkins M.J."/>
            <person name="Karaoz U."/>
            <person name="Brodie E.L."/>
            <person name="Williams K.H."/>
            <person name="Hubbard S.S."/>
            <person name="Banfield J.F."/>
        </authorList>
    </citation>
    <scope>NUCLEOTIDE SEQUENCE [LARGE SCALE GENOMIC DNA]</scope>
</reference>
<dbReference type="CDD" id="cd06503">
    <property type="entry name" value="ATP-synt_Fo_b"/>
    <property type="match status" value="1"/>
</dbReference>
<evidence type="ECO:0000256" key="6">
    <source>
        <dbReference type="ARBA" id="ARBA00022781"/>
    </source>
</evidence>
<evidence type="ECO:0000256" key="8">
    <source>
        <dbReference type="ARBA" id="ARBA00023065"/>
    </source>
</evidence>
<keyword evidence="3 13" id="KW-1003">Cell membrane</keyword>
<keyword evidence="7 13" id="KW-1133">Transmembrane helix</keyword>
<evidence type="ECO:0000256" key="5">
    <source>
        <dbReference type="ARBA" id="ARBA00022692"/>
    </source>
</evidence>
<evidence type="ECO:0000256" key="11">
    <source>
        <dbReference type="ARBA" id="ARBA00025198"/>
    </source>
</evidence>
<name>A0A1F7UV76_9BACT</name>